<dbReference type="EMBL" id="JAAATW010000001">
    <property type="protein sequence ID" value="NBE07166.1"/>
    <property type="molecule type" value="Genomic_DNA"/>
</dbReference>
<feature type="chain" id="PRO_5046089139" evidence="2">
    <location>
        <begin position="24"/>
        <end position="184"/>
    </location>
</feature>
<keyword evidence="2" id="KW-0732">Signal</keyword>
<name>A0ABW9Y503_9RHOB</name>
<keyword evidence="4" id="KW-1185">Reference proteome</keyword>
<evidence type="ECO:0000313" key="3">
    <source>
        <dbReference type="EMBL" id="NBE07166.1"/>
    </source>
</evidence>
<comment type="caution">
    <text evidence="3">The sequence shown here is derived from an EMBL/GenBank/DDBJ whole genome shotgun (WGS) entry which is preliminary data.</text>
</comment>
<sequence>MNVHRLAGLALAGVVAVSLSACGSGIASGDSGLFRRNAAAAPAQETAETRQRAASQRAAQDRTVRGQTDSSSIFNLFRNGDNPNTTVEVNKYLWVAAQDVLNFLPIESVDPFTGVIVTGFGTPPGGGRAYRATIYVQDPALDARSLKVALQSSGGGAVDPGTVRAIEDAILTRARQLRIQDANL</sequence>
<reference evidence="4" key="1">
    <citation type="submission" date="2020-01" db="EMBL/GenBank/DDBJ databases">
        <title>Sphingomonas sp. strain CSW-10.</title>
        <authorList>
            <person name="Chen W.-M."/>
        </authorList>
    </citation>
    <scope>NUCLEOTIDE SEQUENCE [LARGE SCALE GENOMIC DNA]</scope>
    <source>
        <strain evidence="4">CCP-1</strain>
    </source>
</reference>
<proteinExistence type="predicted"/>
<dbReference type="Pfam" id="PF12100">
    <property type="entry name" value="DUF3576"/>
    <property type="match status" value="1"/>
</dbReference>
<evidence type="ECO:0000256" key="2">
    <source>
        <dbReference type="SAM" id="SignalP"/>
    </source>
</evidence>
<evidence type="ECO:0000313" key="4">
    <source>
        <dbReference type="Proteomes" id="UP001517376"/>
    </source>
</evidence>
<dbReference type="RefSeq" id="WP_161766101.1">
    <property type="nucleotide sequence ID" value="NZ_JAAATW010000001.1"/>
</dbReference>
<dbReference type="PROSITE" id="PS51257">
    <property type="entry name" value="PROKAR_LIPOPROTEIN"/>
    <property type="match status" value="1"/>
</dbReference>
<feature type="compositionally biased region" description="Low complexity" evidence="1">
    <location>
        <begin position="42"/>
        <end position="58"/>
    </location>
</feature>
<accession>A0ABW9Y503</accession>
<dbReference type="Proteomes" id="UP001517376">
    <property type="component" value="Unassembled WGS sequence"/>
</dbReference>
<feature type="signal peptide" evidence="2">
    <location>
        <begin position="1"/>
        <end position="23"/>
    </location>
</feature>
<evidence type="ECO:0000256" key="1">
    <source>
        <dbReference type="SAM" id="MobiDB-lite"/>
    </source>
</evidence>
<feature type="region of interest" description="Disordered" evidence="1">
    <location>
        <begin position="42"/>
        <end position="67"/>
    </location>
</feature>
<protein>
    <submittedName>
        <fullName evidence="3">DUF3576 domain-containing protein</fullName>
    </submittedName>
</protein>
<dbReference type="InterPro" id="IPR021959">
    <property type="entry name" value="DUF3576"/>
</dbReference>
<organism evidence="3 4">
    <name type="scientific">Paragemmobacter ruber</name>
    <dbReference type="NCBI Taxonomy" id="1985673"/>
    <lineage>
        <taxon>Bacteria</taxon>
        <taxon>Pseudomonadati</taxon>
        <taxon>Pseudomonadota</taxon>
        <taxon>Alphaproteobacteria</taxon>
        <taxon>Rhodobacterales</taxon>
        <taxon>Paracoccaceae</taxon>
        <taxon>Paragemmobacter</taxon>
    </lineage>
</organism>
<gene>
    <name evidence="3" type="ORF">GU920_06435</name>
</gene>